<proteinExistence type="predicted"/>
<evidence type="ECO:0000313" key="1">
    <source>
        <dbReference type="EMBL" id="VYT09561.1"/>
    </source>
</evidence>
<name>A0A6N2TZE6_9FIRM</name>
<dbReference type="EMBL" id="CACRSL010000003">
    <property type="protein sequence ID" value="VYT09561.1"/>
    <property type="molecule type" value="Genomic_DNA"/>
</dbReference>
<reference evidence="1" key="1">
    <citation type="submission" date="2019-11" db="EMBL/GenBank/DDBJ databases">
        <authorList>
            <person name="Feng L."/>
        </authorList>
    </citation>
    <scope>NUCLEOTIDE SEQUENCE</scope>
    <source>
        <strain evidence="1">AundefinedLFYP135</strain>
    </source>
</reference>
<protein>
    <submittedName>
        <fullName evidence="1">Phage tail sheath protein</fullName>
    </submittedName>
</protein>
<gene>
    <name evidence="1" type="ORF">AULFYP135_01621</name>
</gene>
<sequence>MNPIATKRPGVYSQYAVTSLYARPVSERAAALAGVFPEVEGVTRLSRYSEAAALLEGWALAACSLLFGRGVAAVYLSPAATDTAEGYAAAFAALEPVAEVGCILCDKAEEDILDALQESCQRASEGSRERLGFCGVDDSAAASSLASALNSERMVLVCPAPSLGGAACPPLGAAAVAGEILCESDPSTGFSGREIPLPEGLSRELGQDEVETLLGAGVTPLETQPGGVEIIRAVTTRTKTGGKTDLSFLPVNTILIIDHVMETVRGALKSRLTGMKNTTQTRESIASQVTVELGQLLDGEIIESYEPPRVYVHPDDPAVLVVELAFAVAHAANQILISASIQV</sequence>
<organism evidence="1">
    <name type="scientific">uncultured Anaerotruncus sp</name>
    <dbReference type="NCBI Taxonomy" id="905011"/>
    <lineage>
        <taxon>Bacteria</taxon>
        <taxon>Bacillati</taxon>
        <taxon>Bacillota</taxon>
        <taxon>Clostridia</taxon>
        <taxon>Eubacteriales</taxon>
        <taxon>Oscillospiraceae</taxon>
        <taxon>Anaerotruncus</taxon>
        <taxon>environmental samples</taxon>
    </lineage>
</organism>
<dbReference type="AlphaFoldDB" id="A0A6N2TZE6"/>
<accession>A0A6N2TZE6</accession>